<name>A0A6M8P1Y6_BABGI</name>
<accession>A0A6M8P1Y6</accession>
<reference evidence="1" key="1">
    <citation type="journal article" date="2020" name="Parasit. Vectors">
        <title>Annotation and characterization of Babesia gibsoni apicoplast genome.</title>
        <authorList>
            <person name="Liu Q."/>
            <person name="Yu L."/>
            <person name="Jiang F."/>
            <person name="Li M."/>
            <person name="Zhan X."/>
            <person name="Huang Y."/>
            <person name="Wang S."/>
            <person name="Du X."/>
            <person name="He L."/>
            <person name="Zhao J."/>
        </authorList>
    </citation>
    <scope>NUCLEOTIDE SEQUENCE</scope>
    <source>
        <strain evidence="1">Wuhan</strain>
    </source>
</reference>
<evidence type="ECO:0000313" key="1">
    <source>
        <dbReference type="EMBL" id="QKG04109.1"/>
    </source>
</evidence>
<dbReference type="EMBL" id="MN481613">
    <property type="protein sequence ID" value="QKG04109.1"/>
    <property type="molecule type" value="Genomic_DNA"/>
</dbReference>
<proteinExistence type="predicted"/>
<sequence length="71" mass="8559">MNINKLKITYINKLHKVYKLNILKKNINIGHTNYNLKIYLNNKYLLNKFLKLNTSLSKHCYTNLLCNKYKI</sequence>
<protein>
    <submittedName>
        <fullName evidence="1">Uncharacterized protein</fullName>
    </submittedName>
</protein>
<gene>
    <name evidence="1" type="primary">hp5</name>
</gene>
<organism evidence="1">
    <name type="scientific">Babesia gibsoni</name>
    <dbReference type="NCBI Taxonomy" id="33632"/>
    <lineage>
        <taxon>Eukaryota</taxon>
        <taxon>Sar</taxon>
        <taxon>Alveolata</taxon>
        <taxon>Apicomplexa</taxon>
        <taxon>Aconoidasida</taxon>
        <taxon>Piroplasmida</taxon>
        <taxon>Babesiidae</taxon>
        <taxon>Babesia</taxon>
    </lineage>
</organism>
<dbReference type="AlphaFoldDB" id="A0A6M8P1Y6"/>